<proteinExistence type="inferred from homology"/>
<dbReference type="GO" id="GO:0051287">
    <property type="term" value="F:NAD binding"/>
    <property type="evidence" value="ECO:0007669"/>
    <property type="project" value="InterPro"/>
</dbReference>
<evidence type="ECO:0000259" key="4">
    <source>
        <dbReference type="Pfam" id="PF00389"/>
    </source>
</evidence>
<dbReference type="Gene3D" id="3.40.50.720">
    <property type="entry name" value="NAD(P)-binding Rossmann-like Domain"/>
    <property type="match status" value="2"/>
</dbReference>
<dbReference type="Pfam" id="PF02826">
    <property type="entry name" value="2-Hacid_dh_C"/>
    <property type="match status" value="1"/>
</dbReference>
<dbReference type="SUPFAM" id="SSF52283">
    <property type="entry name" value="Formate/glycerate dehydrogenase catalytic domain-like"/>
    <property type="match status" value="1"/>
</dbReference>
<dbReference type="FunFam" id="3.40.50.720:FF:000462">
    <property type="entry name" value="Glyoxylate reductase (NADP+)"/>
    <property type="match status" value="1"/>
</dbReference>
<dbReference type="PANTHER" id="PTHR10996:SF283">
    <property type="entry name" value="GLYOXYLATE_HYDROXYPYRUVATE REDUCTASE B"/>
    <property type="match status" value="1"/>
</dbReference>
<dbReference type="RefSeq" id="WP_225309966.1">
    <property type="nucleotide sequence ID" value="NZ_AP024589.1"/>
</dbReference>
<evidence type="ECO:0000256" key="1">
    <source>
        <dbReference type="ARBA" id="ARBA00005854"/>
    </source>
</evidence>
<dbReference type="EMBL" id="JAUHQC010000012">
    <property type="protein sequence ID" value="MDN4533866.1"/>
    <property type="molecule type" value="Genomic_DNA"/>
</dbReference>
<dbReference type="GO" id="GO:0016618">
    <property type="term" value="F:hydroxypyruvate reductase [NAD(P)H] activity"/>
    <property type="evidence" value="ECO:0007669"/>
    <property type="project" value="TreeGrafter"/>
</dbReference>
<dbReference type="PROSITE" id="PS00671">
    <property type="entry name" value="D_2_HYDROXYACID_DH_3"/>
    <property type="match status" value="1"/>
</dbReference>
<dbReference type="InterPro" id="IPR006140">
    <property type="entry name" value="D-isomer_DH_NAD-bd"/>
</dbReference>
<evidence type="ECO:0000313" key="7">
    <source>
        <dbReference type="Proteomes" id="UP001171687"/>
    </source>
</evidence>
<accession>A0AAW7MEV1</accession>
<evidence type="ECO:0000256" key="3">
    <source>
        <dbReference type="RuleBase" id="RU003719"/>
    </source>
</evidence>
<dbReference type="CDD" id="cd05301">
    <property type="entry name" value="GDH"/>
    <property type="match status" value="1"/>
</dbReference>
<dbReference type="InterPro" id="IPR006139">
    <property type="entry name" value="D-isomer_2_OHA_DH_cat_dom"/>
</dbReference>
<dbReference type="AlphaFoldDB" id="A0AAW7MEV1"/>
<dbReference type="InterPro" id="IPR029753">
    <property type="entry name" value="D-isomer_DH_CS"/>
</dbReference>
<name>A0AAW7MEV1_9STAP</name>
<dbReference type="InterPro" id="IPR036291">
    <property type="entry name" value="NAD(P)-bd_dom_sf"/>
</dbReference>
<organism evidence="6 7">
    <name type="scientific">Staphylococcus auricularis</name>
    <dbReference type="NCBI Taxonomy" id="29379"/>
    <lineage>
        <taxon>Bacteria</taxon>
        <taxon>Bacillati</taxon>
        <taxon>Bacillota</taxon>
        <taxon>Bacilli</taxon>
        <taxon>Bacillales</taxon>
        <taxon>Staphylococcaceae</taxon>
        <taxon>Staphylococcus</taxon>
    </lineage>
</organism>
<gene>
    <name evidence="6" type="ORF">QYH67_09895</name>
</gene>
<dbReference type="SUPFAM" id="SSF51735">
    <property type="entry name" value="NAD(P)-binding Rossmann-fold domains"/>
    <property type="match status" value="1"/>
</dbReference>
<comment type="similarity">
    <text evidence="1 3">Belongs to the D-isomer specific 2-hydroxyacid dehydrogenase family.</text>
</comment>
<evidence type="ECO:0000313" key="6">
    <source>
        <dbReference type="EMBL" id="MDN4533866.1"/>
    </source>
</evidence>
<evidence type="ECO:0000256" key="2">
    <source>
        <dbReference type="ARBA" id="ARBA00023002"/>
    </source>
</evidence>
<sequence>MAMTKPKILVTRKIPQTFIDQLETIGEVKMWDKTYEAMLRDQFLEEVKDAAACFITLSEQIDEEVYETATQLKVVANMAVGYDNIDVEGAQTHDIVITNTPDVLTETTAELGVTLMLTVARRIVESEHYVQDGKWQSWGPYLFAGKDLHHSRVGIFGMGDIGRGVARRLQGFNTSIMYHNRSRHLESEQTYGTLYVTFETLLKESDFIICTAPLTNETRHKFNREAFSMMKSDAIFINIGRGAVVDEEALIEAIDQQQIAGCGLDVLQEEPIAMDHPLLKYPNVVITPHIGSASVETRNRMIQLCVDNIEAVLSDNEPLTPVK</sequence>
<feature type="domain" description="D-isomer specific 2-hydroxyacid dehydrogenase catalytic" evidence="4">
    <location>
        <begin position="8"/>
        <end position="322"/>
    </location>
</feature>
<dbReference type="PANTHER" id="PTHR10996">
    <property type="entry name" value="2-HYDROXYACID DEHYDROGENASE-RELATED"/>
    <property type="match status" value="1"/>
</dbReference>
<dbReference type="InterPro" id="IPR050223">
    <property type="entry name" value="D-isomer_2-hydroxyacid_DH"/>
</dbReference>
<dbReference type="GO" id="GO:0030267">
    <property type="term" value="F:glyoxylate reductase (NADPH) activity"/>
    <property type="evidence" value="ECO:0007669"/>
    <property type="project" value="TreeGrafter"/>
</dbReference>
<comment type="caution">
    <text evidence="6">The sequence shown here is derived from an EMBL/GenBank/DDBJ whole genome shotgun (WGS) entry which is preliminary data.</text>
</comment>
<keyword evidence="2 3" id="KW-0560">Oxidoreductase</keyword>
<protein>
    <submittedName>
        <fullName evidence="6">D-glycerate dehydrogenase</fullName>
        <ecNumber evidence="6">1.1.1.-</ecNumber>
    </submittedName>
</protein>
<dbReference type="Pfam" id="PF00389">
    <property type="entry name" value="2-Hacid_dh"/>
    <property type="match status" value="1"/>
</dbReference>
<feature type="domain" description="D-isomer specific 2-hydroxyacid dehydrogenase NAD-binding" evidence="5">
    <location>
        <begin position="113"/>
        <end position="291"/>
    </location>
</feature>
<dbReference type="GO" id="GO:0005829">
    <property type="term" value="C:cytosol"/>
    <property type="evidence" value="ECO:0007669"/>
    <property type="project" value="TreeGrafter"/>
</dbReference>
<dbReference type="EC" id="1.1.1.-" evidence="6"/>
<evidence type="ECO:0000259" key="5">
    <source>
        <dbReference type="Pfam" id="PF02826"/>
    </source>
</evidence>
<dbReference type="GeneID" id="64982709"/>
<dbReference type="Proteomes" id="UP001171687">
    <property type="component" value="Unassembled WGS sequence"/>
</dbReference>
<reference evidence="6" key="1">
    <citation type="submission" date="2023-07" db="EMBL/GenBank/DDBJ databases">
        <title>Evaluation of the beneficial properties of pineapple isolates.</title>
        <authorList>
            <person name="Adefiranye O."/>
        </authorList>
    </citation>
    <scope>NUCLEOTIDE SEQUENCE</scope>
    <source>
        <strain evidence="6">PAPLE_T1</strain>
    </source>
</reference>